<evidence type="ECO:0000256" key="2">
    <source>
        <dbReference type="ARBA" id="ARBA00005236"/>
    </source>
</evidence>
<dbReference type="Pfam" id="PF02687">
    <property type="entry name" value="FtsX"/>
    <property type="match status" value="1"/>
</dbReference>
<dbReference type="GO" id="GO:0098797">
    <property type="term" value="C:plasma membrane protein complex"/>
    <property type="evidence" value="ECO:0007669"/>
    <property type="project" value="TreeGrafter"/>
</dbReference>
<dbReference type="InterPro" id="IPR003838">
    <property type="entry name" value="ABC3_permease_C"/>
</dbReference>
<dbReference type="PANTHER" id="PTHR30489">
    <property type="entry name" value="LIPOPROTEIN-RELEASING SYSTEM TRANSMEMBRANE PROTEIN LOLE"/>
    <property type="match status" value="1"/>
</dbReference>
<dbReference type="STRING" id="633813.SAMN04488087_1440"/>
<evidence type="ECO:0000256" key="6">
    <source>
        <dbReference type="ARBA" id="ARBA00023136"/>
    </source>
</evidence>
<keyword evidence="4 7" id="KW-0812">Transmembrane</keyword>
<evidence type="ECO:0000313" key="11">
    <source>
        <dbReference type="Proteomes" id="UP000185812"/>
    </source>
</evidence>
<dbReference type="EMBL" id="FRAU01000004">
    <property type="protein sequence ID" value="SHK57652.1"/>
    <property type="molecule type" value="Genomic_DNA"/>
</dbReference>
<feature type="transmembrane region" description="Helical" evidence="7">
    <location>
        <begin position="350"/>
        <end position="371"/>
    </location>
</feature>
<evidence type="ECO:0000313" key="10">
    <source>
        <dbReference type="EMBL" id="SHK57652.1"/>
    </source>
</evidence>
<keyword evidence="10" id="KW-0449">Lipoprotein</keyword>
<name>A0A1M6TKQ7_9BACT</name>
<dbReference type="PANTHER" id="PTHR30489:SF0">
    <property type="entry name" value="LIPOPROTEIN-RELEASING SYSTEM TRANSMEMBRANE PROTEIN LOLE"/>
    <property type="match status" value="1"/>
</dbReference>
<protein>
    <submittedName>
        <fullName evidence="10">ABC-type transport system, involved in lipoprotein release, permease component</fullName>
    </submittedName>
</protein>
<organism evidence="10 11">
    <name type="scientific">Rhodothermus profundi</name>
    <dbReference type="NCBI Taxonomy" id="633813"/>
    <lineage>
        <taxon>Bacteria</taxon>
        <taxon>Pseudomonadati</taxon>
        <taxon>Rhodothermota</taxon>
        <taxon>Rhodothermia</taxon>
        <taxon>Rhodothermales</taxon>
        <taxon>Rhodothermaceae</taxon>
        <taxon>Rhodothermus</taxon>
    </lineage>
</organism>
<feature type="transmembrane region" description="Helical" evidence="7">
    <location>
        <begin position="377"/>
        <end position="398"/>
    </location>
</feature>
<feature type="transmembrane region" description="Helical" evidence="7">
    <location>
        <begin position="316"/>
        <end position="338"/>
    </location>
</feature>
<keyword evidence="3" id="KW-1003">Cell membrane</keyword>
<keyword evidence="11" id="KW-1185">Reference proteome</keyword>
<evidence type="ECO:0000256" key="7">
    <source>
        <dbReference type="SAM" id="Phobius"/>
    </source>
</evidence>
<accession>A0A1M6TKQ7</accession>
<keyword evidence="5 7" id="KW-1133">Transmembrane helix</keyword>
<dbReference type="AlphaFoldDB" id="A0A1M6TKQ7"/>
<gene>
    <name evidence="10" type="ORF">SAMN04488087_1440</name>
</gene>
<feature type="transmembrane region" description="Helical" evidence="7">
    <location>
        <begin position="274"/>
        <end position="296"/>
    </location>
</feature>
<reference evidence="11" key="1">
    <citation type="submission" date="2016-11" db="EMBL/GenBank/DDBJ databases">
        <authorList>
            <person name="Varghese N."/>
            <person name="Submissions S."/>
        </authorList>
    </citation>
    <scope>NUCLEOTIDE SEQUENCE [LARGE SCALE GENOMIC DNA]</scope>
    <source>
        <strain evidence="11">DSM 22212</strain>
    </source>
</reference>
<evidence type="ECO:0000259" key="8">
    <source>
        <dbReference type="Pfam" id="PF02687"/>
    </source>
</evidence>
<evidence type="ECO:0000256" key="4">
    <source>
        <dbReference type="ARBA" id="ARBA00022692"/>
    </source>
</evidence>
<dbReference type="Proteomes" id="UP000185812">
    <property type="component" value="Unassembled WGS sequence"/>
</dbReference>
<feature type="transmembrane region" description="Helical" evidence="7">
    <location>
        <begin position="24"/>
        <end position="41"/>
    </location>
</feature>
<evidence type="ECO:0000256" key="3">
    <source>
        <dbReference type="ARBA" id="ARBA00022475"/>
    </source>
</evidence>
<dbReference type="InterPro" id="IPR025857">
    <property type="entry name" value="MacB_PCD"/>
</dbReference>
<comment type="subcellular location">
    <subcellularLocation>
        <location evidence="1">Cell membrane</location>
        <topology evidence="1">Multi-pass membrane protein</topology>
    </subcellularLocation>
</comment>
<keyword evidence="6 7" id="KW-0472">Membrane</keyword>
<sequence>MVFQDITGLARVAWRNLWRNRRRTLIVLSSVVVGVFVLVLFDTLNLGMVEQILDNHLRLHIGHVQIHRQGYHANPAVAHFFPNARAVQQQVRTFPSVRAVAPRVLAHGLLSSAYNNGGVQLVGIEPRAESLLTYIARQVIVGRYLRGEGREILLGERLARKLEVRPGDRVVAMAARPDGQIGSEVFRVVGLFRTVSADFDRTMAFIPITQARAMLGLPADAAHELTLLLQKAQQADALKARLQALLPETFEVLTYREVVPLLVMQRELYTEMMYLVYLIIGFALIFGIINAMLMAVLERLPEFGVLRALGMSEGRLFLLVSLESLLIGLLGTALGWMLSLPVYAYLARHGLDLAIFSEALAAFGIGSVIYPRLTFRVVWNAWVIIPLVAWLGALYPAWRAIHVEPVEAMRAV</sequence>
<proteinExistence type="inferred from homology"/>
<evidence type="ECO:0000256" key="5">
    <source>
        <dbReference type="ARBA" id="ARBA00022989"/>
    </source>
</evidence>
<evidence type="ECO:0000259" key="9">
    <source>
        <dbReference type="Pfam" id="PF12704"/>
    </source>
</evidence>
<dbReference type="InterPro" id="IPR051447">
    <property type="entry name" value="Lipoprotein-release_system"/>
</dbReference>
<feature type="domain" description="MacB-like periplasmic core" evidence="9">
    <location>
        <begin position="24"/>
        <end position="245"/>
    </location>
</feature>
<dbReference type="Pfam" id="PF12704">
    <property type="entry name" value="MacB_PCD"/>
    <property type="match status" value="1"/>
</dbReference>
<dbReference type="RefSeq" id="WP_072715300.1">
    <property type="nucleotide sequence ID" value="NZ_FRAU01000004.1"/>
</dbReference>
<comment type="similarity">
    <text evidence="2">Belongs to the ABC-4 integral membrane protein family. LolC/E subfamily.</text>
</comment>
<feature type="domain" description="ABC3 transporter permease C-terminal" evidence="8">
    <location>
        <begin position="275"/>
        <end position="405"/>
    </location>
</feature>
<evidence type="ECO:0000256" key="1">
    <source>
        <dbReference type="ARBA" id="ARBA00004651"/>
    </source>
</evidence>
<dbReference type="GO" id="GO:0044874">
    <property type="term" value="P:lipoprotein localization to outer membrane"/>
    <property type="evidence" value="ECO:0007669"/>
    <property type="project" value="TreeGrafter"/>
</dbReference>
<dbReference type="OrthoDB" id="1451596at2"/>